<dbReference type="InterPro" id="IPR011009">
    <property type="entry name" value="Kinase-like_dom_sf"/>
</dbReference>
<dbReference type="EMBL" id="KN840612">
    <property type="protein sequence ID" value="KIP03516.1"/>
    <property type="molecule type" value="Genomic_DNA"/>
</dbReference>
<feature type="compositionally biased region" description="Low complexity" evidence="10">
    <location>
        <begin position="505"/>
        <end position="524"/>
    </location>
</feature>
<feature type="region of interest" description="Disordered" evidence="10">
    <location>
        <begin position="308"/>
        <end position="372"/>
    </location>
</feature>
<name>A0A0C3RSS5_PHLG1</name>
<keyword evidence="13" id="KW-1185">Reference proteome</keyword>
<evidence type="ECO:0000256" key="3">
    <source>
        <dbReference type="ARBA" id="ARBA00022679"/>
    </source>
</evidence>
<comment type="catalytic activity">
    <reaction evidence="8">
        <text>L-seryl-[protein] + ATP = O-phospho-L-seryl-[protein] + ADP + H(+)</text>
        <dbReference type="Rhea" id="RHEA:17989"/>
        <dbReference type="Rhea" id="RHEA-COMP:9863"/>
        <dbReference type="Rhea" id="RHEA-COMP:11604"/>
        <dbReference type="ChEBI" id="CHEBI:15378"/>
        <dbReference type="ChEBI" id="CHEBI:29999"/>
        <dbReference type="ChEBI" id="CHEBI:30616"/>
        <dbReference type="ChEBI" id="CHEBI:83421"/>
        <dbReference type="ChEBI" id="CHEBI:456216"/>
        <dbReference type="EC" id="2.7.11.1"/>
    </reaction>
</comment>
<evidence type="ECO:0000256" key="8">
    <source>
        <dbReference type="ARBA" id="ARBA00048679"/>
    </source>
</evidence>
<reference evidence="12 13" key="1">
    <citation type="journal article" date="2014" name="PLoS Genet.">
        <title>Analysis of the Phlebiopsis gigantea genome, transcriptome and secretome provides insight into its pioneer colonization strategies of wood.</title>
        <authorList>
            <person name="Hori C."/>
            <person name="Ishida T."/>
            <person name="Igarashi K."/>
            <person name="Samejima M."/>
            <person name="Suzuki H."/>
            <person name="Master E."/>
            <person name="Ferreira P."/>
            <person name="Ruiz-Duenas F.J."/>
            <person name="Held B."/>
            <person name="Canessa P."/>
            <person name="Larrondo L.F."/>
            <person name="Schmoll M."/>
            <person name="Druzhinina I.S."/>
            <person name="Kubicek C.P."/>
            <person name="Gaskell J.A."/>
            <person name="Kersten P."/>
            <person name="St John F."/>
            <person name="Glasner J."/>
            <person name="Sabat G."/>
            <person name="Splinter BonDurant S."/>
            <person name="Syed K."/>
            <person name="Yadav J."/>
            <person name="Mgbeahuruike A.C."/>
            <person name="Kovalchuk A."/>
            <person name="Asiegbu F.O."/>
            <person name="Lackner G."/>
            <person name="Hoffmeister D."/>
            <person name="Rencoret J."/>
            <person name="Gutierrez A."/>
            <person name="Sun H."/>
            <person name="Lindquist E."/>
            <person name="Barry K."/>
            <person name="Riley R."/>
            <person name="Grigoriev I.V."/>
            <person name="Henrissat B."/>
            <person name="Kues U."/>
            <person name="Berka R.M."/>
            <person name="Martinez A.T."/>
            <person name="Covert S.F."/>
            <person name="Blanchette R.A."/>
            <person name="Cullen D."/>
        </authorList>
    </citation>
    <scope>NUCLEOTIDE SEQUENCE [LARGE SCALE GENOMIC DNA]</scope>
    <source>
        <strain evidence="12 13">11061_1 CR5-6</strain>
    </source>
</reference>
<dbReference type="GO" id="GO:0005634">
    <property type="term" value="C:nucleus"/>
    <property type="evidence" value="ECO:0007669"/>
    <property type="project" value="TreeGrafter"/>
</dbReference>
<dbReference type="Gene3D" id="3.30.200.20">
    <property type="entry name" value="Phosphorylase Kinase, domain 1"/>
    <property type="match status" value="1"/>
</dbReference>
<feature type="compositionally biased region" description="Polar residues" evidence="10">
    <location>
        <begin position="356"/>
        <end position="372"/>
    </location>
</feature>
<dbReference type="GO" id="GO:0000245">
    <property type="term" value="P:spliceosomal complex assembly"/>
    <property type="evidence" value="ECO:0007669"/>
    <property type="project" value="TreeGrafter"/>
</dbReference>
<dbReference type="OrthoDB" id="2649at2759"/>
<feature type="binding site" evidence="9">
    <location>
        <position position="86"/>
    </location>
    <ligand>
        <name>ATP</name>
        <dbReference type="ChEBI" id="CHEBI:30616"/>
    </ligand>
</feature>
<gene>
    <name evidence="12" type="ORF">PHLGIDRAFT_121519</name>
</gene>
<feature type="domain" description="Protein kinase" evidence="11">
    <location>
        <begin position="57"/>
        <end position="694"/>
    </location>
</feature>
<dbReference type="SUPFAM" id="SSF56112">
    <property type="entry name" value="Protein kinase-like (PK-like)"/>
    <property type="match status" value="1"/>
</dbReference>
<dbReference type="InterPro" id="IPR000719">
    <property type="entry name" value="Prot_kinase_dom"/>
</dbReference>
<dbReference type="STRING" id="745531.A0A0C3RSS5"/>
<dbReference type="EC" id="2.7.11.1" evidence="1"/>
<evidence type="ECO:0000256" key="1">
    <source>
        <dbReference type="ARBA" id="ARBA00012513"/>
    </source>
</evidence>
<dbReference type="HOGENOM" id="CLU_000288_81_8_1"/>
<dbReference type="PROSITE" id="PS00107">
    <property type="entry name" value="PROTEIN_KINASE_ATP"/>
    <property type="match status" value="1"/>
</dbReference>
<accession>A0A0C3RSS5</accession>
<dbReference type="PANTHER" id="PTHR47634:SF9">
    <property type="entry name" value="PROTEIN KINASE DOMAIN-CONTAINING PROTEIN-RELATED"/>
    <property type="match status" value="1"/>
</dbReference>
<dbReference type="AlphaFoldDB" id="A0A0C3RSS5"/>
<evidence type="ECO:0000313" key="13">
    <source>
        <dbReference type="Proteomes" id="UP000053257"/>
    </source>
</evidence>
<keyword evidence="5" id="KW-0418">Kinase</keyword>
<dbReference type="GO" id="GO:0005737">
    <property type="term" value="C:cytoplasm"/>
    <property type="evidence" value="ECO:0007669"/>
    <property type="project" value="TreeGrafter"/>
</dbReference>
<dbReference type="SMART" id="SM00220">
    <property type="entry name" value="S_TKc"/>
    <property type="match status" value="1"/>
</dbReference>
<dbReference type="GO" id="GO:0004674">
    <property type="term" value="F:protein serine/threonine kinase activity"/>
    <property type="evidence" value="ECO:0007669"/>
    <property type="project" value="UniProtKB-KW"/>
</dbReference>
<comment type="catalytic activity">
    <reaction evidence="7">
        <text>L-threonyl-[protein] + ATP = O-phospho-L-threonyl-[protein] + ADP + H(+)</text>
        <dbReference type="Rhea" id="RHEA:46608"/>
        <dbReference type="Rhea" id="RHEA-COMP:11060"/>
        <dbReference type="Rhea" id="RHEA-COMP:11605"/>
        <dbReference type="ChEBI" id="CHEBI:15378"/>
        <dbReference type="ChEBI" id="CHEBI:30013"/>
        <dbReference type="ChEBI" id="CHEBI:30616"/>
        <dbReference type="ChEBI" id="CHEBI:61977"/>
        <dbReference type="ChEBI" id="CHEBI:456216"/>
        <dbReference type="EC" id="2.7.11.1"/>
    </reaction>
</comment>
<dbReference type="InterPro" id="IPR051334">
    <property type="entry name" value="SRPK"/>
</dbReference>
<dbReference type="PANTHER" id="PTHR47634">
    <property type="entry name" value="PROTEIN KINASE DOMAIN-CONTAINING PROTEIN-RELATED"/>
    <property type="match status" value="1"/>
</dbReference>
<dbReference type="GO" id="GO:0050684">
    <property type="term" value="P:regulation of mRNA processing"/>
    <property type="evidence" value="ECO:0007669"/>
    <property type="project" value="TreeGrafter"/>
</dbReference>
<dbReference type="GO" id="GO:0005524">
    <property type="term" value="F:ATP binding"/>
    <property type="evidence" value="ECO:0007669"/>
    <property type="project" value="UniProtKB-UniRule"/>
</dbReference>
<proteinExistence type="predicted"/>
<feature type="region of interest" description="Disordered" evidence="10">
    <location>
        <begin position="428"/>
        <end position="527"/>
    </location>
</feature>
<dbReference type="Pfam" id="PF00069">
    <property type="entry name" value="Pkinase"/>
    <property type="match status" value="2"/>
</dbReference>
<evidence type="ECO:0000256" key="6">
    <source>
        <dbReference type="ARBA" id="ARBA00022840"/>
    </source>
</evidence>
<evidence type="ECO:0000259" key="11">
    <source>
        <dbReference type="PROSITE" id="PS50011"/>
    </source>
</evidence>
<evidence type="ECO:0000256" key="10">
    <source>
        <dbReference type="SAM" id="MobiDB-lite"/>
    </source>
</evidence>
<keyword evidence="3" id="KW-0808">Transferase</keyword>
<evidence type="ECO:0000313" key="12">
    <source>
        <dbReference type="EMBL" id="KIP03516.1"/>
    </source>
</evidence>
<evidence type="ECO:0000256" key="4">
    <source>
        <dbReference type="ARBA" id="ARBA00022741"/>
    </source>
</evidence>
<dbReference type="PROSITE" id="PS00108">
    <property type="entry name" value="PROTEIN_KINASE_ST"/>
    <property type="match status" value="1"/>
</dbReference>
<keyword evidence="6 9" id="KW-0067">ATP-binding</keyword>
<dbReference type="Proteomes" id="UP000053257">
    <property type="component" value="Unassembled WGS sequence"/>
</dbReference>
<dbReference type="PROSITE" id="PS50011">
    <property type="entry name" value="PROTEIN_KINASE_DOM"/>
    <property type="match status" value="1"/>
</dbReference>
<keyword evidence="2" id="KW-0723">Serine/threonine-protein kinase</keyword>
<keyword evidence="4 9" id="KW-0547">Nucleotide-binding</keyword>
<sequence>MAPKQPCAKYQYVLTAQGPKILPVPDAHSRDEESPADYNQGGYLQVKVRDTFKDSRYTVVRKLGWGHFSTVWLVKDSHKNCHSALKVVKSAGRYTETARDEIKLLRQVMAANTSHSGRNHIVSFLDSFTHSPLHQPSPAYGSISQSSATSPDVHICIVFEPLGENLLALVERHKATGVPVSLVKIITKQLLLGLQYLHEECELVHTDIKPENIMISIPDVEGHIQAQLSTSPPPASRKVAVPPKTATRAGVTIPKRNLSVNTTLSKQTRQVHIFDSQPLASPSSSTSWSSKGLLQGLTRVKEVDSAHRSAHASAVSSPLGVKPTSGDAVDMDQDLRAKQESGDSDSSDVSSGPSSMAISCNVMTSSDTPASSVGSLAGAFDKLMSNMKGKERVTRVLEGQGKTRVSQMEMEIQEATCTCIFDSDAEHGSAGGKVGGNERCEPGLPKSRVNPPSGPSLLSRTAPPDLHRHRPHCSTHSKPPTEIPAPLADGKLSPPALPPSPPIASPSASSPSESSSSSATPLASMRGPPISIKIADLGNATPIRRHYTEDIQTRQYRAPEAITGRNDWDDSADIWSVACVVFELLTAEYLFDPQNHGELFGKDDDHCAQIIELLGSWPESVRWGGRYSREIFDSNGNLRYIRNLKHWPLRRVMVEKYGWKEDDSAALCEFLLPMLDIDHHTRAHARDLIDHPWLEVDLEVDLVQAEGW</sequence>
<feature type="compositionally biased region" description="Pro residues" evidence="10">
    <location>
        <begin position="495"/>
        <end position="504"/>
    </location>
</feature>
<evidence type="ECO:0000256" key="7">
    <source>
        <dbReference type="ARBA" id="ARBA00047899"/>
    </source>
</evidence>
<evidence type="ECO:0000256" key="5">
    <source>
        <dbReference type="ARBA" id="ARBA00022777"/>
    </source>
</evidence>
<protein>
    <recommendedName>
        <fullName evidence="1">non-specific serine/threonine protein kinase</fullName>
        <ecNumber evidence="1">2.7.11.1</ecNumber>
    </recommendedName>
</protein>
<organism evidence="12 13">
    <name type="scientific">Phlebiopsis gigantea (strain 11061_1 CR5-6)</name>
    <name type="common">White-rot fungus</name>
    <name type="synonym">Peniophora gigantea</name>
    <dbReference type="NCBI Taxonomy" id="745531"/>
    <lineage>
        <taxon>Eukaryota</taxon>
        <taxon>Fungi</taxon>
        <taxon>Dikarya</taxon>
        <taxon>Basidiomycota</taxon>
        <taxon>Agaricomycotina</taxon>
        <taxon>Agaricomycetes</taxon>
        <taxon>Polyporales</taxon>
        <taxon>Phanerochaetaceae</taxon>
        <taxon>Phlebiopsis</taxon>
    </lineage>
</organism>
<dbReference type="Gene3D" id="1.10.510.10">
    <property type="entry name" value="Transferase(Phosphotransferase) domain 1"/>
    <property type="match status" value="2"/>
</dbReference>
<evidence type="ECO:0000256" key="2">
    <source>
        <dbReference type="ARBA" id="ARBA00022527"/>
    </source>
</evidence>
<dbReference type="InterPro" id="IPR008271">
    <property type="entry name" value="Ser/Thr_kinase_AS"/>
</dbReference>
<evidence type="ECO:0000256" key="9">
    <source>
        <dbReference type="PROSITE-ProRule" id="PRU10141"/>
    </source>
</evidence>
<dbReference type="InterPro" id="IPR017441">
    <property type="entry name" value="Protein_kinase_ATP_BS"/>
</dbReference>
<feature type="region of interest" description="Disordered" evidence="10">
    <location>
        <begin position="229"/>
        <end position="248"/>
    </location>
</feature>
<dbReference type="FunFam" id="1.10.510.10:FF:000275">
    <property type="entry name" value="SRSF protein kinase 2 isoform X3"/>
    <property type="match status" value="1"/>
</dbReference>